<dbReference type="Proteomes" id="UP001576762">
    <property type="component" value="Unassembled WGS sequence"/>
</dbReference>
<reference evidence="2 3" key="1">
    <citation type="submission" date="2024-09" db="EMBL/GenBank/DDBJ databases">
        <title>Draft genome sequences of 6 high pH adapted Marinobacter shengliensis sp. isolated from Mariana forearc serpentinite mud volcanoes.</title>
        <authorList>
            <person name="Elkassas S."/>
            <person name="Serres M."/>
            <person name="Michael N."/>
            <person name="Amina P."/>
            <person name="Teodora Z."/>
            <person name="Julie H."/>
        </authorList>
    </citation>
    <scope>NUCLEOTIDE SEQUENCE [LARGE SCALE GENOMIC DNA]</scope>
    <source>
        <strain evidence="2 3">EB4</strain>
    </source>
</reference>
<dbReference type="SMART" id="SM00065">
    <property type="entry name" value="GAF"/>
    <property type="match status" value="1"/>
</dbReference>
<sequence>MTISASGILEKLASTITQSNDLEELVRPFLEILEEVTGLESTYLTRIDRGEGLQHIVFAHNTKTQRLNISEGLTVDWADTLCKRALDEHRPFSDDVSECWADSQAARDLGIRTYLSVPIRIGEGELFGTLCGASGARVHVSSESERLLALLAKLIARQLERDLLLEQLKKENLAYSRQALLDPLTGIPNRRALLQELKRSLANSLRSGQALNLAFIDLDGFKSINDQYGHDEGDRFLIQIAQRLTSNVRSGDFLARYGGDEFIVFGPVSETDPERGRRAFRERLEQATVGTFDLNGESFFYQGASVGVVTSNNEDRDCEALVARGDHEMYRVKKSRR</sequence>
<organism evidence="2 3">
    <name type="scientific">Marinobacter shengliensis</name>
    <dbReference type="NCBI Taxonomy" id="1389223"/>
    <lineage>
        <taxon>Bacteria</taxon>
        <taxon>Pseudomonadati</taxon>
        <taxon>Pseudomonadota</taxon>
        <taxon>Gammaproteobacteria</taxon>
        <taxon>Pseudomonadales</taxon>
        <taxon>Marinobacteraceae</taxon>
        <taxon>Marinobacter</taxon>
    </lineage>
</organism>
<gene>
    <name evidence="2" type="ORF">ACE05E_13650</name>
</gene>
<dbReference type="InterPro" id="IPR043128">
    <property type="entry name" value="Rev_trsase/Diguanyl_cyclase"/>
</dbReference>
<dbReference type="SUPFAM" id="SSF55073">
    <property type="entry name" value="Nucleotide cyclase"/>
    <property type="match status" value="1"/>
</dbReference>
<proteinExistence type="predicted"/>
<evidence type="ECO:0000259" key="1">
    <source>
        <dbReference type="PROSITE" id="PS50887"/>
    </source>
</evidence>
<dbReference type="EC" id="2.7.7.65" evidence="2"/>
<dbReference type="CDD" id="cd01949">
    <property type="entry name" value="GGDEF"/>
    <property type="match status" value="1"/>
</dbReference>
<dbReference type="InterPro" id="IPR052163">
    <property type="entry name" value="DGC-Regulatory_Protein"/>
</dbReference>
<dbReference type="Gene3D" id="3.30.70.270">
    <property type="match status" value="1"/>
</dbReference>
<dbReference type="PROSITE" id="PS50887">
    <property type="entry name" value="GGDEF"/>
    <property type="match status" value="1"/>
</dbReference>
<protein>
    <submittedName>
        <fullName evidence="2">Diguanylate cyclase domain-containing protein</fullName>
        <ecNumber evidence="2">2.7.7.65</ecNumber>
    </submittedName>
</protein>
<evidence type="ECO:0000313" key="3">
    <source>
        <dbReference type="Proteomes" id="UP001576762"/>
    </source>
</evidence>
<dbReference type="EMBL" id="JBHFLD010000019">
    <property type="protein sequence ID" value="MFB2716528.1"/>
    <property type="molecule type" value="Genomic_DNA"/>
</dbReference>
<dbReference type="RefSeq" id="WP_138437570.1">
    <property type="nucleotide sequence ID" value="NZ_JBHFLD010000019.1"/>
</dbReference>
<dbReference type="PANTHER" id="PTHR46663">
    <property type="entry name" value="DIGUANYLATE CYCLASE DGCT-RELATED"/>
    <property type="match status" value="1"/>
</dbReference>
<dbReference type="InterPro" id="IPR029016">
    <property type="entry name" value="GAF-like_dom_sf"/>
</dbReference>
<dbReference type="Pfam" id="PF00990">
    <property type="entry name" value="GGDEF"/>
    <property type="match status" value="1"/>
</dbReference>
<dbReference type="SMART" id="SM00267">
    <property type="entry name" value="GGDEF"/>
    <property type="match status" value="1"/>
</dbReference>
<dbReference type="InterPro" id="IPR000160">
    <property type="entry name" value="GGDEF_dom"/>
</dbReference>
<dbReference type="SUPFAM" id="SSF55781">
    <property type="entry name" value="GAF domain-like"/>
    <property type="match status" value="1"/>
</dbReference>
<keyword evidence="2" id="KW-0548">Nucleotidyltransferase</keyword>
<dbReference type="InterPro" id="IPR029787">
    <property type="entry name" value="Nucleotide_cyclase"/>
</dbReference>
<dbReference type="NCBIfam" id="TIGR00254">
    <property type="entry name" value="GGDEF"/>
    <property type="match status" value="1"/>
</dbReference>
<evidence type="ECO:0000313" key="2">
    <source>
        <dbReference type="EMBL" id="MFB2716528.1"/>
    </source>
</evidence>
<dbReference type="PANTHER" id="PTHR46663:SF4">
    <property type="entry name" value="DIGUANYLATE CYCLASE DGCT-RELATED"/>
    <property type="match status" value="1"/>
</dbReference>
<dbReference type="Gene3D" id="3.30.450.40">
    <property type="match status" value="1"/>
</dbReference>
<name>A0ABV4W8N3_9GAMM</name>
<feature type="domain" description="GGDEF" evidence="1">
    <location>
        <begin position="209"/>
        <end position="337"/>
    </location>
</feature>
<comment type="caution">
    <text evidence="2">The sequence shown here is derived from an EMBL/GenBank/DDBJ whole genome shotgun (WGS) entry which is preliminary data.</text>
</comment>
<dbReference type="InterPro" id="IPR003018">
    <property type="entry name" value="GAF"/>
</dbReference>
<dbReference type="Pfam" id="PF01590">
    <property type="entry name" value="GAF"/>
    <property type="match status" value="1"/>
</dbReference>
<keyword evidence="3" id="KW-1185">Reference proteome</keyword>
<dbReference type="GO" id="GO:0052621">
    <property type="term" value="F:diguanylate cyclase activity"/>
    <property type="evidence" value="ECO:0007669"/>
    <property type="project" value="UniProtKB-EC"/>
</dbReference>
<accession>A0ABV4W8N3</accession>
<keyword evidence="2" id="KW-0808">Transferase</keyword>